<accession>A0A1U7ZZ98</accession>
<evidence type="ECO:0000313" key="1">
    <source>
        <dbReference type="Proteomes" id="UP000189703"/>
    </source>
</evidence>
<protein>
    <submittedName>
        <fullName evidence="2">Uncharacterized protein LOC104597680 isoform X2</fullName>
    </submittedName>
</protein>
<dbReference type="PANTHER" id="PTHR33401:SF19">
    <property type="entry name" value="(RAPE) HYPOTHETICAL PROTEIN"/>
    <property type="match status" value="1"/>
</dbReference>
<organism evidence="1 2">
    <name type="scientific">Nelumbo nucifera</name>
    <name type="common">Sacred lotus</name>
    <dbReference type="NCBI Taxonomy" id="4432"/>
    <lineage>
        <taxon>Eukaryota</taxon>
        <taxon>Viridiplantae</taxon>
        <taxon>Streptophyta</taxon>
        <taxon>Embryophyta</taxon>
        <taxon>Tracheophyta</taxon>
        <taxon>Spermatophyta</taxon>
        <taxon>Magnoliopsida</taxon>
        <taxon>Proteales</taxon>
        <taxon>Nelumbonaceae</taxon>
        <taxon>Nelumbo</taxon>
    </lineage>
</organism>
<gene>
    <name evidence="2" type="primary">LOC104597680</name>
</gene>
<reference evidence="2" key="1">
    <citation type="submission" date="2025-08" db="UniProtKB">
        <authorList>
            <consortium name="RefSeq"/>
        </authorList>
    </citation>
    <scope>IDENTIFICATION</scope>
</reference>
<dbReference type="PANTHER" id="PTHR33401">
    <property type="entry name" value="LIGHT-HARVESTING COMPLEX-LIKE PROTEIN OHP2, CHLOROPLASTIC"/>
    <property type="match status" value="1"/>
</dbReference>
<name>A0A1U7ZZ98_NELNU</name>
<dbReference type="AlphaFoldDB" id="A0A1U7ZZ98"/>
<keyword evidence="1" id="KW-1185">Reference proteome</keyword>
<dbReference type="FunCoup" id="A0A1U7ZZ98">
    <property type="interactions" value="485"/>
</dbReference>
<proteinExistence type="predicted"/>
<dbReference type="RefSeq" id="XP_010257684.1">
    <property type="nucleotide sequence ID" value="XM_010259382.2"/>
</dbReference>
<evidence type="ECO:0000313" key="2">
    <source>
        <dbReference type="RefSeq" id="XP_010257684.1"/>
    </source>
</evidence>
<dbReference type="OrthoDB" id="1921202at2759"/>
<dbReference type="GeneID" id="104597680"/>
<sequence length="146" mass="16608">MFVISPVQEYFMKVSFCKFHCPSFICFCKPSPQLLCPSPLKLEDTPHVPSPLSPVPVTVVQFCDKTIEPSKESLDGKQQVESYLKSSLKRPYSEPAGVPKEVVKAKVKWVDFFGKELLEIKEFEPRYRYCCPVLPSPCIQRTMGSV</sequence>
<dbReference type="Proteomes" id="UP000189703">
    <property type="component" value="Unplaced"/>
</dbReference>